<sequence length="168" mass="18924">MNDAATPVGDRIQQVLTYAPTVRLAVGNTRRGIEGFRRSHRDAQTTQRMLTRLGAPQRTAHFADTQMVELLTQDLEGVDEFIECTLGEFQSASPVLHAILLTYINQQCNAARTAKALYIHRNTLVHRLETAHRLLPQPVEANIVRIAVALEVLQWRSDRDDDSLRAIT</sequence>
<protein>
    <submittedName>
        <fullName evidence="4">PucR C-terminal helix-turn-helix domain protein</fullName>
    </submittedName>
</protein>
<feature type="domain" description="PucR C-terminal helix-turn-helix" evidence="2">
    <location>
        <begin position="97"/>
        <end position="150"/>
    </location>
</feature>
<evidence type="ECO:0000313" key="5">
    <source>
        <dbReference type="Proteomes" id="UP000020681"/>
    </source>
</evidence>
<keyword evidence="5" id="KW-1185">Reference proteome</keyword>
<comment type="similarity">
    <text evidence="1">Belongs to the CdaR family.</text>
</comment>
<dbReference type="InterPro" id="IPR025736">
    <property type="entry name" value="PucR_C-HTH_dom"/>
</dbReference>
<reference evidence="4 5" key="1">
    <citation type="submission" date="2014-01" db="EMBL/GenBank/DDBJ databases">
        <authorList>
            <person name="Dobos K."/>
            <person name="Lenaerts A."/>
            <person name="Ordway D."/>
            <person name="DeGroote M.A."/>
            <person name="Parker T."/>
            <person name="Sizemore C."/>
            <person name="Tallon L.J."/>
            <person name="Sadzewicz L.K."/>
            <person name="Sengamalay N."/>
            <person name="Fraser C.M."/>
            <person name="Hine E."/>
            <person name="Shefchek K.A."/>
            <person name="Das S.P."/>
            <person name="Tettelin H."/>
        </authorList>
    </citation>
    <scope>NUCLEOTIDE SEQUENCE [LARGE SCALE GENOMIC DNA]</scope>
    <source>
        <strain evidence="4 5">Harvey</strain>
    </source>
</reference>
<dbReference type="InterPro" id="IPR051448">
    <property type="entry name" value="CdaR-like_regulators"/>
</dbReference>
<accession>A0ABN0QUK9</accession>
<evidence type="ECO:0000259" key="3">
    <source>
        <dbReference type="Pfam" id="PF17853"/>
    </source>
</evidence>
<gene>
    <name evidence="4" type="ORF">I551_5180</name>
</gene>
<dbReference type="PANTHER" id="PTHR33744:SF1">
    <property type="entry name" value="DNA-BINDING TRANSCRIPTIONAL ACTIVATOR ADER"/>
    <property type="match status" value="1"/>
</dbReference>
<dbReference type="InterPro" id="IPR041522">
    <property type="entry name" value="CdaR_GGDEF"/>
</dbReference>
<organism evidence="4 5">
    <name type="scientific">Mycobacterium ulcerans str. Harvey</name>
    <dbReference type="NCBI Taxonomy" id="1299332"/>
    <lineage>
        <taxon>Bacteria</taxon>
        <taxon>Bacillati</taxon>
        <taxon>Actinomycetota</taxon>
        <taxon>Actinomycetes</taxon>
        <taxon>Mycobacteriales</taxon>
        <taxon>Mycobacteriaceae</taxon>
        <taxon>Mycobacterium</taxon>
        <taxon>Mycobacterium ulcerans group</taxon>
    </lineage>
</organism>
<proteinExistence type="inferred from homology"/>
<dbReference type="InterPro" id="IPR042070">
    <property type="entry name" value="PucR_C-HTH_sf"/>
</dbReference>
<evidence type="ECO:0000256" key="1">
    <source>
        <dbReference type="ARBA" id="ARBA00006754"/>
    </source>
</evidence>
<name>A0ABN0QUK9_MYCUL</name>
<dbReference type="Pfam" id="PF17853">
    <property type="entry name" value="GGDEF_2"/>
    <property type="match status" value="1"/>
</dbReference>
<dbReference type="PANTHER" id="PTHR33744">
    <property type="entry name" value="CARBOHYDRATE DIACID REGULATOR"/>
    <property type="match status" value="1"/>
</dbReference>
<dbReference type="EMBL" id="JAOL01000144">
    <property type="protein sequence ID" value="EUA88287.1"/>
    <property type="molecule type" value="Genomic_DNA"/>
</dbReference>
<evidence type="ECO:0000313" key="4">
    <source>
        <dbReference type="EMBL" id="EUA88287.1"/>
    </source>
</evidence>
<comment type="caution">
    <text evidence="4">The sequence shown here is derived from an EMBL/GenBank/DDBJ whole genome shotgun (WGS) entry which is preliminary data.</text>
</comment>
<feature type="domain" description="CdaR GGDEF-like" evidence="3">
    <location>
        <begin position="11"/>
        <end position="49"/>
    </location>
</feature>
<dbReference type="Pfam" id="PF13556">
    <property type="entry name" value="HTH_30"/>
    <property type="match status" value="1"/>
</dbReference>
<dbReference type="Gene3D" id="1.10.10.2840">
    <property type="entry name" value="PucR C-terminal helix-turn-helix domain"/>
    <property type="match status" value="1"/>
</dbReference>
<dbReference type="Proteomes" id="UP000020681">
    <property type="component" value="Unassembled WGS sequence"/>
</dbReference>
<evidence type="ECO:0000259" key="2">
    <source>
        <dbReference type="Pfam" id="PF13556"/>
    </source>
</evidence>